<feature type="region of interest" description="Disordered" evidence="1">
    <location>
        <begin position="87"/>
        <end position="118"/>
    </location>
</feature>
<feature type="compositionally biased region" description="Basic residues" evidence="1">
    <location>
        <begin position="94"/>
        <end position="118"/>
    </location>
</feature>
<name>A0A448WM56_9PLAT</name>
<feature type="compositionally biased region" description="Basic and acidic residues" evidence="1">
    <location>
        <begin position="194"/>
        <end position="210"/>
    </location>
</feature>
<comment type="caution">
    <text evidence="2">The sequence shown here is derived from an EMBL/GenBank/DDBJ whole genome shotgun (WGS) entry which is preliminary data.</text>
</comment>
<dbReference type="Proteomes" id="UP000784294">
    <property type="component" value="Unassembled WGS sequence"/>
</dbReference>
<feature type="non-terminal residue" evidence="2">
    <location>
        <position position="353"/>
    </location>
</feature>
<sequence length="353" mass="39114">MPGTHKPFWVGGFQPYTGMMESSLSSFHGDVDEGRLRNLHKARNHKTFTTAQAREIRRRAQEQRFLGVERPIKRKSLGIPAESNISEKKVSTKNVKKSKTSKKITTKTGKKKPNSKKNMKISQKLIENADDQEIDESSVVIMPGVTAPESRNWQDLSQETNLPENEDVLEADSVGARSVEEKVDVVGTNGATQLDRDEEQRDAFSRKGDRLPGSGACIPAVVTEEEAEALEALTSAIRLITALPECPKYRVLANSLTRLDTWRRLPSSPPPTLASRIPYTIKSRKSRIDRSAGTDRPIRQVTCNPPGTFGKPIDITQSRPLMPAARSNWSVKQSRELAPTLSLDSPTISSGSF</sequence>
<organism evidence="2 3">
    <name type="scientific">Protopolystoma xenopodis</name>
    <dbReference type="NCBI Taxonomy" id="117903"/>
    <lineage>
        <taxon>Eukaryota</taxon>
        <taxon>Metazoa</taxon>
        <taxon>Spiralia</taxon>
        <taxon>Lophotrochozoa</taxon>
        <taxon>Platyhelminthes</taxon>
        <taxon>Monogenea</taxon>
        <taxon>Polyopisthocotylea</taxon>
        <taxon>Polystomatidea</taxon>
        <taxon>Polystomatidae</taxon>
        <taxon>Protopolystoma</taxon>
    </lineage>
</organism>
<dbReference type="EMBL" id="CAAALY010024070">
    <property type="protein sequence ID" value="VEL15281.1"/>
    <property type="molecule type" value="Genomic_DNA"/>
</dbReference>
<accession>A0A448WM56</accession>
<gene>
    <name evidence="2" type="ORF">PXEA_LOCUS8721</name>
</gene>
<protein>
    <submittedName>
        <fullName evidence="2">Uncharacterized protein</fullName>
    </submittedName>
</protein>
<feature type="region of interest" description="Disordered" evidence="1">
    <location>
        <begin position="190"/>
        <end position="210"/>
    </location>
</feature>
<reference evidence="2" key="1">
    <citation type="submission" date="2018-11" db="EMBL/GenBank/DDBJ databases">
        <authorList>
            <consortium name="Pathogen Informatics"/>
        </authorList>
    </citation>
    <scope>NUCLEOTIDE SEQUENCE</scope>
</reference>
<keyword evidence="3" id="KW-1185">Reference proteome</keyword>
<evidence type="ECO:0000313" key="3">
    <source>
        <dbReference type="Proteomes" id="UP000784294"/>
    </source>
</evidence>
<proteinExistence type="predicted"/>
<evidence type="ECO:0000313" key="2">
    <source>
        <dbReference type="EMBL" id="VEL15281.1"/>
    </source>
</evidence>
<evidence type="ECO:0000256" key="1">
    <source>
        <dbReference type="SAM" id="MobiDB-lite"/>
    </source>
</evidence>
<dbReference type="AlphaFoldDB" id="A0A448WM56"/>